<reference evidence="3" key="1">
    <citation type="submission" date="2018-03" db="EMBL/GenBank/DDBJ databases">
        <authorList>
            <person name="Rodrigo-Torres L."/>
            <person name="Arahal R. D."/>
            <person name="Lucena T."/>
        </authorList>
    </citation>
    <scope>NUCLEOTIDE SEQUENCE [LARGE SCALE GENOMIC DNA]</scope>
    <source>
        <strain evidence="3">CECT 8871</strain>
    </source>
</reference>
<proteinExistence type="predicted"/>
<feature type="region of interest" description="Disordered" evidence="1">
    <location>
        <begin position="199"/>
        <end position="220"/>
    </location>
</feature>
<name>A0A2R8AZI2_9RHOB</name>
<evidence type="ECO:0000313" key="3">
    <source>
        <dbReference type="Proteomes" id="UP000244904"/>
    </source>
</evidence>
<accession>A0A2R8AZI2</accession>
<dbReference type="Proteomes" id="UP000244904">
    <property type="component" value="Unassembled WGS sequence"/>
</dbReference>
<evidence type="ECO:0000313" key="2">
    <source>
        <dbReference type="EMBL" id="SPF81452.1"/>
    </source>
</evidence>
<dbReference type="AlphaFoldDB" id="A0A2R8AZI2"/>
<feature type="compositionally biased region" description="Polar residues" evidence="1">
    <location>
        <begin position="201"/>
        <end position="220"/>
    </location>
</feature>
<protein>
    <submittedName>
        <fullName evidence="2">Uncharacterized protein</fullName>
    </submittedName>
</protein>
<evidence type="ECO:0000256" key="1">
    <source>
        <dbReference type="SAM" id="MobiDB-lite"/>
    </source>
</evidence>
<organism evidence="2 3">
    <name type="scientific">Pseudoprimorskyibacter insulae</name>
    <dbReference type="NCBI Taxonomy" id="1695997"/>
    <lineage>
        <taxon>Bacteria</taxon>
        <taxon>Pseudomonadati</taxon>
        <taxon>Pseudomonadota</taxon>
        <taxon>Alphaproteobacteria</taxon>
        <taxon>Rhodobacterales</taxon>
        <taxon>Paracoccaceae</taxon>
        <taxon>Pseudoprimorskyibacter</taxon>
    </lineage>
</organism>
<sequence length="220" mass="24998">MEWRDRFALKQNRPERNPAERPGRDVLARRANRGPRCNAAVRPHGRMRDGPKGRSPLRHAKPSGGGRKASIQVDAREHKTDTLCFQTAQIVWSAEGFECRKDLSIIENDHSERATRPWLPPNNSSVSSRATQKGTLIVFTIWRCNSLRLKSRRDIPVWLNSCDNGPKRDRSRLRSEPLRSLLSQHPAVIWRSSLPRPIRPSASSMSSCQTGLRANSRISL</sequence>
<feature type="region of interest" description="Disordered" evidence="1">
    <location>
        <begin position="1"/>
        <end position="72"/>
    </location>
</feature>
<feature type="compositionally biased region" description="Basic and acidic residues" evidence="1">
    <location>
        <begin position="1"/>
        <end position="28"/>
    </location>
</feature>
<keyword evidence="3" id="KW-1185">Reference proteome</keyword>
<dbReference type="EMBL" id="OMOJ01000009">
    <property type="protein sequence ID" value="SPF81452.1"/>
    <property type="molecule type" value="Genomic_DNA"/>
</dbReference>
<gene>
    <name evidence="2" type="ORF">PRI8871_03275</name>
</gene>